<dbReference type="OrthoDB" id="4760845at2"/>
<dbReference type="AlphaFoldDB" id="A0A1J0VKM2"/>
<dbReference type="PROSITE" id="PS51257">
    <property type="entry name" value="PROKAR_LIPOPROTEIN"/>
    <property type="match status" value="1"/>
</dbReference>
<dbReference type="Proteomes" id="UP000181985">
    <property type="component" value="Chromosome"/>
</dbReference>
<protein>
    <submittedName>
        <fullName evidence="2">Uncharacterized protein</fullName>
    </submittedName>
</protein>
<sequence>MKGKVGPGLVALLACLAGSGVALADQAMIDDALAAASPVLTEGASVVDWEGNVLKEGSNGFTCMPTPPSLAGTAPMCLDEAWMHWAKAWQSKEPITVESLGIAYMLAGDEGASNVDPYAEGPTEDNEWIKEGPHLMIIAPAALLEGYPTDPDNGGPYVMWKGTDYQHLMVPVGARD</sequence>
<reference evidence="3" key="1">
    <citation type="submission" date="2016-11" db="EMBL/GenBank/DDBJ databases">
        <title>Halolamina sediminis sp. nov., an extremely halophilic archaeon isolated from solar salt.</title>
        <authorList>
            <person name="Koh H.-W."/>
            <person name="Rani S."/>
            <person name="Park S.-J."/>
        </authorList>
    </citation>
    <scope>NUCLEOTIDE SEQUENCE [LARGE SCALE GENOMIC DNA]</scope>
    <source>
        <strain evidence="3">Hb3</strain>
    </source>
</reference>
<keyword evidence="1" id="KW-0732">Signal</keyword>
<name>A0A1J0VKM2_9GAMM</name>
<evidence type="ECO:0000256" key="1">
    <source>
        <dbReference type="SAM" id="SignalP"/>
    </source>
</evidence>
<evidence type="ECO:0000313" key="3">
    <source>
        <dbReference type="Proteomes" id="UP000181985"/>
    </source>
</evidence>
<feature type="chain" id="PRO_5012972587" evidence="1">
    <location>
        <begin position="25"/>
        <end position="176"/>
    </location>
</feature>
<dbReference type="KEGG" id="hsi:BOX17_10690"/>
<evidence type="ECO:0000313" key="2">
    <source>
        <dbReference type="EMBL" id="APE32562.1"/>
    </source>
</evidence>
<feature type="signal peptide" evidence="1">
    <location>
        <begin position="1"/>
        <end position="24"/>
    </location>
</feature>
<accession>A0A1J0VKM2</accession>
<organism evidence="2 3">
    <name type="scientific">Halomonas aestuarii</name>
    <dbReference type="NCBI Taxonomy" id="1897729"/>
    <lineage>
        <taxon>Bacteria</taxon>
        <taxon>Pseudomonadati</taxon>
        <taxon>Pseudomonadota</taxon>
        <taxon>Gammaproteobacteria</taxon>
        <taxon>Oceanospirillales</taxon>
        <taxon>Halomonadaceae</taxon>
        <taxon>Halomonas</taxon>
    </lineage>
</organism>
<proteinExistence type="predicted"/>
<keyword evidence="3" id="KW-1185">Reference proteome</keyword>
<dbReference type="EMBL" id="CP018139">
    <property type="protein sequence ID" value="APE32562.1"/>
    <property type="molecule type" value="Genomic_DNA"/>
</dbReference>
<gene>
    <name evidence="2" type="ORF">BOX17_10690</name>
</gene>